<dbReference type="EMBL" id="JBHMDO010000048">
    <property type="protein sequence ID" value="MFB9330397.1"/>
    <property type="molecule type" value="Genomic_DNA"/>
</dbReference>
<dbReference type="InterPro" id="IPR021637">
    <property type="entry name" value="DUF3243"/>
</dbReference>
<dbReference type="Proteomes" id="UP001589747">
    <property type="component" value="Unassembled WGS sequence"/>
</dbReference>
<protein>
    <submittedName>
        <fullName evidence="1">DUF3243 domain-containing protein</fullName>
    </submittedName>
</protein>
<organism evidence="1 2">
    <name type="scientific">Paenibacillus aurantiacus</name>
    <dbReference type="NCBI Taxonomy" id="1936118"/>
    <lineage>
        <taxon>Bacteria</taxon>
        <taxon>Bacillati</taxon>
        <taxon>Bacillota</taxon>
        <taxon>Bacilli</taxon>
        <taxon>Bacillales</taxon>
        <taxon>Paenibacillaceae</taxon>
        <taxon>Paenibacillus</taxon>
    </lineage>
</organism>
<reference evidence="1 2" key="1">
    <citation type="submission" date="2024-09" db="EMBL/GenBank/DDBJ databases">
        <authorList>
            <person name="Sun Q."/>
            <person name="Mori K."/>
        </authorList>
    </citation>
    <scope>NUCLEOTIDE SEQUENCE [LARGE SCALE GENOMIC DNA]</scope>
    <source>
        <strain evidence="1 2">TISTR 2452</strain>
    </source>
</reference>
<name>A0ABV5L280_9BACL</name>
<proteinExistence type="predicted"/>
<sequence length="118" mass="13618">MTERNHAVLKDGELQNGKIEDTIERLSSKKKDEILADFEQFRSYLSKRIKMAEAIGLNEEQLAVAAQKVAQYLAEHEEPRNAEEQLLQQLWKVGDEQERHILAHMLVRLAQNKEAGTH</sequence>
<evidence type="ECO:0000313" key="2">
    <source>
        <dbReference type="Proteomes" id="UP001589747"/>
    </source>
</evidence>
<dbReference type="RefSeq" id="WP_377501592.1">
    <property type="nucleotide sequence ID" value="NZ_JBHMDO010000048.1"/>
</dbReference>
<dbReference type="Pfam" id="PF11588">
    <property type="entry name" value="DUF3243"/>
    <property type="match status" value="1"/>
</dbReference>
<keyword evidence="2" id="KW-1185">Reference proteome</keyword>
<evidence type="ECO:0000313" key="1">
    <source>
        <dbReference type="EMBL" id="MFB9330397.1"/>
    </source>
</evidence>
<accession>A0ABV5L280</accession>
<comment type="caution">
    <text evidence="1">The sequence shown here is derived from an EMBL/GenBank/DDBJ whole genome shotgun (WGS) entry which is preliminary data.</text>
</comment>
<dbReference type="InterPro" id="IPR038292">
    <property type="entry name" value="YmfJ/YflH_sf"/>
</dbReference>
<dbReference type="Gene3D" id="1.10.760.20">
    <property type="entry name" value="Protein of unknown function DUF3243"/>
    <property type="match status" value="1"/>
</dbReference>
<gene>
    <name evidence="1" type="ORF">ACFFSY_31030</name>
</gene>